<gene>
    <name evidence="1" type="ORF">PENNAL_c0010G08192</name>
</gene>
<accession>A0A1V6YVD4</accession>
<sequence length="400" mass="44704">MSVLDRVGYINCLGRRMFPIYPKRNWKMTTYDYTFSNHGIVPPTGRINLPINVAGHIPNYKRLNDEPLIKTCEIPLGIRDASLQLKIPHYDIVPINPAPPSAVLYSHANFKASIQPEKSGNTKDFYDRCFAEAAAINLLFPDVRSEGIRICMTAWLAANCAADDILEAMPPAAATLALQEAILKLQGNKANVSPTNKVASILCFFQEYCTQQLDLSESTARELSNDICDMCEGLLDELLFRQDMLPNNLGTYLQFRGRTMGIHPFFTLIRTLHTPIEGEYLSRLRDLQTRVSLVLGLQNDLVGLEKDRRNGETMNAVLVSLKEQAGTDVDHMDMILPRTIQEVCGIHNLCLSDAVEMHAGLRGSLNGDIHNAVLETAILAFVDTHLKWCASSKRYQAKVE</sequence>
<dbReference type="Pfam" id="PF19086">
    <property type="entry name" value="Terpene_syn_C_2"/>
    <property type="match status" value="1"/>
</dbReference>
<dbReference type="Proteomes" id="UP000191691">
    <property type="component" value="Unassembled WGS sequence"/>
</dbReference>
<proteinExistence type="predicted"/>
<dbReference type="OMA" id="LKWCASS"/>
<organism evidence="1 2">
    <name type="scientific">Penicillium nalgiovense</name>
    <dbReference type="NCBI Taxonomy" id="60175"/>
    <lineage>
        <taxon>Eukaryota</taxon>
        <taxon>Fungi</taxon>
        <taxon>Dikarya</taxon>
        <taxon>Ascomycota</taxon>
        <taxon>Pezizomycotina</taxon>
        <taxon>Eurotiomycetes</taxon>
        <taxon>Eurotiomycetidae</taxon>
        <taxon>Eurotiales</taxon>
        <taxon>Aspergillaceae</taxon>
        <taxon>Penicillium</taxon>
    </lineage>
</organism>
<comment type="caution">
    <text evidence="1">The sequence shown here is derived from an EMBL/GenBank/DDBJ whole genome shotgun (WGS) entry which is preliminary data.</text>
</comment>
<protein>
    <recommendedName>
        <fullName evidence="3">Terpenoid synthase</fullName>
    </recommendedName>
</protein>
<evidence type="ECO:0000313" key="2">
    <source>
        <dbReference type="Proteomes" id="UP000191691"/>
    </source>
</evidence>
<dbReference type="InterPro" id="IPR008949">
    <property type="entry name" value="Isoprenoid_synthase_dom_sf"/>
</dbReference>
<evidence type="ECO:0008006" key="3">
    <source>
        <dbReference type="Google" id="ProtNLM"/>
    </source>
</evidence>
<reference evidence="2" key="1">
    <citation type="journal article" date="2017" name="Nat. Microbiol.">
        <title>Global analysis of biosynthetic gene clusters reveals vast potential of secondary metabolite production in Penicillium species.</title>
        <authorList>
            <person name="Nielsen J.C."/>
            <person name="Grijseels S."/>
            <person name="Prigent S."/>
            <person name="Ji B."/>
            <person name="Dainat J."/>
            <person name="Nielsen K.F."/>
            <person name="Frisvad J.C."/>
            <person name="Workman M."/>
            <person name="Nielsen J."/>
        </authorList>
    </citation>
    <scope>NUCLEOTIDE SEQUENCE [LARGE SCALE GENOMIC DNA]</scope>
    <source>
        <strain evidence="2">IBT 13039</strain>
    </source>
</reference>
<dbReference type="Gene3D" id="1.10.600.10">
    <property type="entry name" value="Farnesyl Diphosphate Synthase"/>
    <property type="match status" value="1"/>
</dbReference>
<name>A0A1V6YVD4_PENNA</name>
<dbReference type="AlphaFoldDB" id="A0A1V6YVD4"/>
<dbReference type="SUPFAM" id="SSF48576">
    <property type="entry name" value="Terpenoid synthases"/>
    <property type="match status" value="1"/>
</dbReference>
<dbReference type="EMBL" id="MOOB01000010">
    <property type="protein sequence ID" value="OQE91142.1"/>
    <property type="molecule type" value="Genomic_DNA"/>
</dbReference>
<keyword evidence="2" id="KW-1185">Reference proteome</keyword>
<evidence type="ECO:0000313" key="1">
    <source>
        <dbReference type="EMBL" id="OQE91142.1"/>
    </source>
</evidence>